<gene>
    <name evidence="3" type="ORF">BJG266_LOCUS18657</name>
    <name evidence="4" type="ORF">BJG266_LOCUS48705</name>
    <name evidence="1" type="ORF">QVE165_LOCUS13907</name>
    <name evidence="2" type="ORF">QVE165_LOCUS15579</name>
    <name evidence="5" type="ORF">QVE165_LOCUS65782</name>
</gene>
<evidence type="ECO:0000313" key="2">
    <source>
        <dbReference type="EMBL" id="CAF1013132.1"/>
    </source>
</evidence>
<evidence type="ECO:0000313" key="6">
    <source>
        <dbReference type="Proteomes" id="UP000663832"/>
    </source>
</evidence>
<proteinExistence type="predicted"/>
<evidence type="ECO:0000313" key="4">
    <source>
        <dbReference type="EMBL" id="CAF1581037.1"/>
    </source>
</evidence>
<dbReference type="EMBL" id="CAJNOM010007123">
    <property type="protein sequence ID" value="CAF1673914.1"/>
    <property type="molecule type" value="Genomic_DNA"/>
</dbReference>
<dbReference type="AlphaFoldDB" id="A0A814HTU8"/>
<dbReference type="EMBL" id="CAJNOI010000096">
    <property type="protein sequence ID" value="CAF1051739.1"/>
    <property type="molecule type" value="Genomic_DNA"/>
</dbReference>
<dbReference type="EMBL" id="CAJNOM010000085">
    <property type="protein sequence ID" value="CAF1013132.1"/>
    <property type="molecule type" value="Genomic_DNA"/>
</dbReference>
<reference evidence="2" key="1">
    <citation type="submission" date="2021-02" db="EMBL/GenBank/DDBJ databases">
        <authorList>
            <person name="Nowell W R."/>
        </authorList>
    </citation>
    <scope>NUCLEOTIDE SEQUENCE</scope>
</reference>
<comment type="caution">
    <text evidence="2">The sequence shown here is derived from an EMBL/GenBank/DDBJ whole genome shotgun (WGS) entry which is preliminary data.</text>
</comment>
<evidence type="ECO:0000313" key="3">
    <source>
        <dbReference type="EMBL" id="CAF1051739.1"/>
    </source>
</evidence>
<accession>A0A814HTU8</accession>
<organism evidence="2 6">
    <name type="scientific">Adineta steineri</name>
    <dbReference type="NCBI Taxonomy" id="433720"/>
    <lineage>
        <taxon>Eukaryota</taxon>
        <taxon>Metazoa</taxon>
        <taxon>Spiralia</taxon>
        <taxon>Gnathifera</taxon>
        <taxon>Rotifera</taxon>
        <taxon>Eurotatoria</taxon>
        <taxon>Bdelloidea</taxon>
        <taxon>Adinetida</taxon>
        <taxon>Adinetidae</taxon>
        <taxon>Adineta</taxon>
    </lineage>
</organism>
<name>A0A814HTU8_9BILA</name>
<dbReference type="EMBL" id="CAJNOM010000072">
    <property type="protein sequence ID" value="CAF0981882.1"/>
    <property type="molecule type" value="Genomic_DNA"/>
</dbReference>
<evidence type="ECO:0000313" key="1">
    <source>
        <dbReference type="EMBL" id="CAF0981882.1"/>
    </source>
</evidence>
<sequence length="174" mass="20900">MSHNELIMEENLLTDANLLLKKKISLNDLNNIFVNVIQKQYYLFKNILEEKSQYIEKVLNQIVENENLLFEKFLKISLKSKKKKRKQEIFFSSKNRIKQIKSSINDIINTVSQNSFRIYSNDQDILKIYWRSCSSNDTHFNNNNINKFPFFDSSLPYQWNFPKLEKIKRHSIII</sequence>
<dbReference type="Proteomes" id="UP000663832">
    <property type="component" value="Unassembled WGS sequence"/>
</dbReference>
<keyword evidence="6" id="KW-1185">Reference proteome</keyword>
<dbReference type="EMBL" id="CAJNOI010006697">
    <property type="protein sequence ID" value="CAF1581037.1"/>
    <property type="molecule type" value="Genomic_DNA"/>
</dbReference>
<protein>
    <submittedName>
        <fullName evidence="2">Uncharacterized protein</fullName>
    </submittedName>
</protein>
<evidence type="ECO:0000313" key="5">
    <source>
        <dbReference type="EMBL" id="CAF1673914.1"/>
    </source>
</evidence>
<dbReference type="Proteomes" id="UP000663877">
    <property type="component" value="Unassembled WGS sequence"/>
</dbReference>